<comment type="caution">
    <text evidence="2">The sequence shown here is derived from an EMBL/GenBank/DDBJ whole genome shotgun (WGS) entry which is preliminary data.</text>
</comment>
<keyword evidence="1" id="KW-0732">Signal</keyword>
<reference evidence="2 3" key="1">
    <citation type="journal article" date="2016" name="Nat. Commun.">
        <title>Thousands of microbial genomes shed light on interconnected biogeochemical processes in an aquifer system.</title>
        <authorList>
            <person name="Anantharaman K."/>
            <person name="Brown C.T."/>
            <person name="Hug L.A."/>
            <person name="Sharon I."/>
            <person name="Castelle C.J."/>
            <person name="Probst A.J."/>
            <person name="Thomas B.C."/>
            <person name="Singh A."/>
            <person name="Wilkins M.J."/>
            <person name="Karaoz U."/>
            <person name="Brodie E.L."/>
            <person name="Williams K.H."/>
            <person name="Hubbard S.S."/>
            <person name="Banfield J.F."/>
        </authorList>
    </citation>
    <scope>NUCLEOTIDE SEQUENCE [LARGE SCALE GENOMIC DNA]</scope>
</reference>
<gene>
    <name evidence="2" type="ORF">A3F55_01950</name>
</gene>
<protein>
    <recommendedName>
        <fullName evidence="4">DUF5666 domain-containing protein</fullName>
    </recommendedName>
</protein>
<dbReference type="Proteomes" id="UP000178091">
    <property type="component" value="Unassembled WGS sequence"/>
</dbReference>
<evidence type="ECO:0008006" key="4">
    <source>
        <dbReference type="Google" id="ProtNLM"/>
    </source>
</evidence>
<dbReference type="EMBL" id="MEWW01000012">
    <property type="protein sequence ID" value="OGC84614.1"/>
    <property type="molecule type" value="Genomic_DNA"/>
</dbReference>
<organism evidence="2 3">
    <name type="scientific">Candidatus Adlerbacteria bacterium RIFCSPHIGHO2_12_FULL_53_18</name>
    <dbReference type="NCBI Taxonomy" id="1797242"/>
    <lineage>
        <taxon>Bacteria</taxon>
        <taxon>Candidatus Adleribacteriota</taxon>
    </lineage>
</organism>
<evidence type="ECO:0000313" key="3">
    <source>
        <dbReference type="Proteomes" id="UP000178091"/>
    </source>
</evidence>
<evidence type="ECO:0000256" key="1">
    <source>
        <dbReference type="SAM" id="SignalP"/>
    </source>
</evidence>
<feature type="chain" id="PRO_5009515430" description="DUF5666 domain-containing protein" evidence="1">
    <location>
        <begin position="25"/>
        <end position="158"/>
    </location>
</feature>
<name>A0A1F4XSM9_9BACT</name>
<feature type="signal peptide" evidence="1">
    <location>
        <begin position="1"/>
        <end position="24"/>
    </location>
</feature>
<evidence type="ECO:0000313" key="2">
    <source>
        <dbReference type="EMBL" id="OGC84614.1"/>
    </source>
</evidence>
<sequence length="158" mass="15952">MSSVDTLIGAAMVAATAVSGGAYAESGQTTVTGDSSASVQVTNVINGNSSGGTSHTIIEKTVDGVTTREEETKEFAPGEPIRVETSVEAVSGGKESVQTGANEAASAEVATEIAVEASTTPEEVQVSASTTESFVANIGSYIVQTISNLVNGFLNLFN</sequence>
<proteinExistence type="predicted"/>
<dbReference type="AlphaFoldDB" id="A0A1F4XSM9"/>
<accession>A0A1F4XSM9</accession>